<evidence type="ECO:0000256" key="5">
    <source>
        <dbReference type="ARBA" id="ARBA00012161"/>
    </source>
</evidence>
<dbReference type="GO" id="GO:0030014">
    <property type="term" value="C:CCR4-NOT complex"/>
    <property type="evidence" value="ECO:0007669"/>
    <property type="project" value="InterPro"/>
</dbReference>
<dbReference type="GO" id="GO:0003723">
    <property type="term" value="F:RNA binding"/>
    <property type="evidence" value="ECO:0007669"/>
    <property type="project" value="UniProtKB-KW"/>
</dbReference>
<accession>A0A9J6F759</accession>
<evidence type="ECO:0000256" key="6">
    <source>
        <dbReference type="ARBA" id="ARBA00022490"/>
    </source>
</evidence>
<name>A0A9J6F759_HAELO</name>
<dbReference type="InterPro" id="IPR006941">
    <property type="entry name" value="RNase_CAF1"/>
</dbReference>
<comment type="similarity">
    <text evidence="4">Belongs to the CAF1 family.</text>
</comment>
<dbReference type="Proteomes" id="UP000821853">
    <property type="component" value="Chromosome 1"/>
</dbReference>
<keyword evidence="7" id="KW-0540">Nuclease</keyword>
<organism evidence="15 16">
    <name type="scientific">Haemaphysalis longicornis</name>
    <name type="common">Bush tick</name>
    <dbReference type="NCBI Taxonomy" id="44386"/>
    <lineage>
        <taxon>Eukaryota</taxon>
        <taxon>Metazoa</taxon>
        <taxon>Ecdysozoa</taxon>
        <taxon>Arthropoda</taxon>
        <taxon>Chelicerata</taxon>
        <taxon>Arachnida</taxon>
        <taxon>Acari</taxon>
        <taxon>Parasitiformes</taxon>
        <taxon>Ixodida</taxon>
        <taxon>Ixodoidea</taxon>
        <taxon>Ixodidae</taxon>
        <taxon>Haemaphysalinae</taxon>
        <taxon>Haemaphysalis</taxon>
    </lineage>
</organism>
<dbReference type="InterPro" id="IPR012337">
    <property type="entry name" value="RNaseH-like_sf"/>
</dbReference>
<evidence type="ECO:0000256" key="3">
    <source>
        <dbReference type="ARBA" id="ARBA00004496"/>
    </source>
</evidence>
<evidence type="ECO:0000256" key="9">
    <source>
        <dbReference type="ARBA" id="ARBA00022801"/>
    </source>
</evidence>
<evidence type="ECO:0000313" key="15">
    <source>
        <dbReference type="EMBL" id="KAH9361214.1"/>
    </source>
</evidence>
<dbReference type="GO" id="GO:0005737">
    <property type="term" value="C:cytoplasm"/>
    <property type="evidence" value="ECO:0007669"/>
    <property type="project" value="UniProtKB-SubCell"/>
</dbReference>
<keyword evidence="13" id="KW-0804">Transcription</keyword>
<dbReference type="AlphaFoldDB" id="A0A9J6F759"/>
<keyword evidence="12" id="KW-0805">Transcription regulation</keyword>
<dbReference type="VEuPathDB" id="VectorBase:HLOH_043633"/>
<evidence type="ECO:0000256" key="11">
    <source>
        <dbReference type="ARBA" id="ARBA00022884"/>
    </source>
</evidence>
<evidence type="ECO:0000256" key="4">
    <source>
        <dbReference type="ARBA" id="ARBA00008372"/>
    </source>
</evidence>
<evidence type="ECO:0000256" key="2">
    <source>
        <dbReference type="ARBA" id="ARBA00004123"/>
    </source>
</evidence>
<evidence type="ECO:0000256" key="14">
    <source>
        <dbReference type="ARBA" id="ARBA00023242"/>
    </source>
</evidence>
<evidence type="ECO:0000256" key="7">
    <source>
        <dbReference type="ARBA" id="ARBA00022722"/>
    </source>
</evidence>
<keyword evidence="9" id="KW-0378">Hydrolase</keyword>
<keyword evidence="10" id="KW-0269">Exonuclease</keyword>
<comment type="catalytic activity">
    <reaction evidence="1">
        <text>Exonucleolytic cleavage of poly(A) to 5'-AMP.</text>
        <dbReference type="EC" id="3.1.13.4"/>
    </reaction>
</comment>
<keyword evidence="11" id="KW-0694">RNA-binding</keyword>
<comment type="subcellular location">
    <subcellularLocation>
        <location evidence="3">Cytoplasm</location>
    </subcellularLocation>
    <subcellularLocation>
        <location evidence="2">Nucleus</location>
    </subcellularLocation>
</comment>
<dbReference type="GO" id="GO:0005634">
    <property type="term" value="C:nucleus"/>
    <property type="evidence" value="ECO:0007669"/>
    <property type="project" value="UniProtKB-SubCell"/>
</dbReference>
<dbReference type="SUPFAM" id="SSF53098">
    <property type="entry name" value="Ribonuclease H-like"/>
    <property type="match status" value="1"/>
</dbReference>
<reference evidence="15 16" key="1">
    <citation type="journal article" date="2020" name="Cell">
        <title>Large-Scale Comparative Analyses of Tick Genomes Elucidate Their Genetic Diversity and Vector Capacities.</title>
        <authorList>
            <consortium name="Tick Genome and Microbiome Consortium (TIGMIC)"/>
            <person name="Jia N."/>
            <person name="Wang J."/>
            <person name="Shi W."/>
            <person name="Du L."/>
            <person name="Sun Y."/>
            <person name="Zhan W."/>
            <person name="Jiang J.F."/>
            <person name="Wang Q."/>
            <person name="Zhang B."/>
            <person name="Ji P."/>
            <person name="Bell-Sakyi L."/>
            <person name="Cui X.M."/>
            <person name="Yuan T.T."/>
            <person name="Jiang B.G."/>
            <person name="Yang W.F."/>
            <person name="Lam T.T."/>
            <person name="Chang Q.C."/>
            <person name="Ding S.J."/>
            <person name="Wang X.J."/>
            <person name="Zhu J.G."/>
            <person name="Ruan X.D."/>
            <person name="Zhao L."/>
            <person name="Wei J.T."/>
            <person name="Ye R.Z."/>
            <person name="Que T.C."/>
            <person name="Du C.H."/>
            <person name="Zhou Y.H."/>
            <person name="Cheng J.X."/>
            <person name="Dai P.F."/>
            <person name="Guo W.B."/>
            <person name="Han X.H."/>
            <person name="Huang E.J."/>
            <person name="Li L.F."/>
            <person name="Wei W."/>
            <person name="Gao Y.C."/>
            <person name="Liu J.Z."/>
            <person name="Shao H.Z."/>
            <person name="Wang X."/>
            <person name="Wang C.C."/>
            <person name="Yang T.C."/>
            <person name="Huo Q.B."/>
            <person name="Li W."/>
            <person name="Chen H.Y."/>
            <person name="Chen S.E."/>
            <person name="Zhou L.G."/>
            <person name="Ni X.B."/>
            <person name="Tian J.H."/>
            <person name="Sheng Y."/>
            <person name="Liu T."/>
            <person name="Pan Y.S."/>
            <person name="Xia L.Y."/>
            <person name="Li J."/>
            <person name="Zhao F."/>
            <person name="Cao W.C."/>
        </authorList>
    </citation>
    <scope>NUCLEOTIDE SEQUENCE [LARGE SCALE GENOMIC DNA]</scope>
    <source>
        <strain evidence="15">HaeL-2018</strain>
    </source>
</reference>
<dbReference type="InterPro" id="IPR039637">
    <property type="entry name" value="CNOT7/CNOT8/Pop2"/>
</dbReference>
<evidence type="ECO:0000256" key="8">
    <source>
        <dbReference type="ARBA" id="ARBA00022723"/>
    </source>
</evidence>
<dbReference type="Gene3D" id="3.30.420.10">
    <property type="entry name" value="Ribonuclease H-like superfamily/Ribonuclease H"/>
    <property type="match status" value="1"/>
</dbReference>
<gene>
    <name evidence="15" type="ORF">HPB48_001572</name>
</gene>
<keyword evidence="16" id="KW-1185">Reference proteome</keyword>
<dbReference type="EC" id="3.1.13.4" evidence="5"/>
<dbReference type="EMBL" id="JABSTR010000001">
    <property type="protein sequence ID" value="KAH9361214.1"/>
    <property type="molecule type" value="Genomic_DNA"/>
</dbReference>
<sequence>MPRSNAAGINATSFVGAGRIVLEVTNETRGLRDVWAFNLDQELRTIGRVVQRYKFVAMDTEFPGVAFKVIGDFHSRVSYHYQSLRSNVNMLKIIQIGFTFMDEAVNKPPNYWTWQFNFKFSLTEDMCAQDSIDLLINSAIQFERHEKEGIDPAKFAQLFTVSGVVLPDDVKLICFHGAYDMAYLLKLLTNKPLPAEKSEFIEVMKIYFPAVYDFQYLVQTCMNLTGGLKTLADKLVLEPTGTRH</sequence>
<protein>
    <recommendedName>
        <fullName evidence="5">poly(A)-specific ribonuclease</fullName>
        <ecNumber evidence="5">3.1.13.4</ecNumber>
    </recommendedName>
</protein>
<keyword evidence="14" id="KW-0539">Nucleus</keyword>
<comment type="caution">
    <text evidence="15">The sequence shown here is derived from an EMBL/GenBank/DDBJ whole genome shotgun (WGS) entry which is preliminary data.</text>
</comment>
<evidence type="ECO:0000256" key="10">
    <source>
        <dbReference type="ARBA" id="ARBA00022839"/>
    </source>
</evidence>
<dbReference type="GO" id="GO:0004535">
    <property type="term" value="F:poly(A)-specific ribonuclease activity"/>
    <property type="evidence" value="ECO:0007669"/>
    <property type="project" value="UniProtKB-EC"/>
</dbReference>
<proteinExistence type="inferred from homology"/>
<dbReference type="OMA" id="INIREVW"/>
<dbReference type="InterPro" id="IPR036397">
    <property type="entry name" value="RNaseH_sf"/>
</dbReference>
<evidence type="ECO:0000313" key="16">
    <source>
        <dbReference type="Proteomes" id="UP000821853"/>
    </source>
</evidence>
<dbReference type="GO" id="GO:0046872">
    <property type="term" value="F:metal ion binding"/>
    <property type="evidence" value="ECO:0007669"/>
    <property type="project" value="UniProtKB-KW"/>
</dbReference>
<keyword evidence="6" id="KW-0963">Cytoplasm</keyword>
<dbReference type="OrthoDB" id="1164111at2759"/>
<dbReference type="Pfam" id="PF04857">
    <property type="entry name" value="CAF1"/>
    <property type="match status" value="2"/>
</dbReference>
<keyword evidence="8" id="KW-0479">Metal-binding</keyword>
<dbReference type="PANTHER" id="PTHR10797">
    <property type="entry name" value="CCR4-NOT TRANSCRIPTION COMPLEX SUBUNIT"/>
    <property type="match status" value="1"/>
</dbReference>
<evidence type="ECO:0000256" key="13">
    <source>
        <dbReference type="ARBA" id="ARBA00023163"/>
    </source>
</evidence>
<evidence type="ECO:0000256" key="12">
    <source>
        <dbReference type="ARBA" id="ARBA00023015"/>
    </source>
</evidence>
<evidence type="ECO:0000256" key="1">
    <source>
        <dbReference type="ARBA" id="ARBA00001663"/>
    </source>
</evidence>